<protein>
    <submittedName>
        <fullName evidence="1">Uncharacterized protein</fullName>
    </submittedName>
</protein>
<gene>
    <name evidence="1" type="ORF">OKC24_01730</name>
</gene>
<keyword evidence="2" id="KW-1185">Reference proteome</keyword>
<comment type="caution">
    <text evidence="1">The sequence shown here is derived from an EMBL/GenBank/DDBJ whole genome shotgun (WGS) entry which is preliminary data.</text>
</comment>
<dbReference type="EMBL" id="JAPEQW010000002">
    <property type="protein sequence ID" value="MCW8037906.1"/>
    <property type="molecule type" value="Genomic_DNA"/>
</dbReference>
<evidence type="ECO:0000313" key="2">
    <source>
        <dbReference type="Proteomes" id="UP001209682"/>
    </source>
</evidence>
<sequence length="190" mass="20900">MNTKTHNDVRTSDEDIKKHKNIQKVLFALENDPFGLSVAQIANNTRLSVKTVQNVLATQLHLVEENIGVYSMKAKPAEAPPQPEMTDSPETVAVTADENTSTEIEHSPSSEEVLIQHMDSIESAAQLADPLASYKAMVETVVVQKKSVSLNMRQLTELLQDVFGLKKVCFLAEDLAVGRVSVQLSDEVEV</sequence>
<organism evidence="1 2">
    <name type="scientific">Acinetobacter entericus</name>
    <dbReference type="NCBI Taxonomy" id="2989714"/>
    <lineage>
        <taxon>Bacteria</taxon>
        <taxon>Pseudomonadati</taxon>
        <taxon>Pseudomonadota</taxon>
        <taxon>Gammaproteobacteria</taxon>
        <taxon>Moraxellales</taxon>
        <taxon>Moraxellaceae</taxon>
        <taxon>Acinetobacter</taxon>
    </lineage>
</organism>
<evidence type="ECO:0000313" key="1">
    <source>
        <dbReference type="EMBL" id="MCW8037906.1"/>
    </source>
</evidence>
<name>A0ABT3NEF0_9GAMM</name>
<accession>A0ABT3NEF0</accession>
<dbReference type="Proteomes" id="UP001209682">
    <property type="component" value="Unassembled WGS sequence"/>
</dbReference>
<dbReference type="RefSeq" id="WP_265464613.1">
    <property type="nucleotide sequence ID" value="NZ_JAPEQW010000002.1"/>
</dbReference>
<proteinExistence type="predicted"/>
<reference evidence="1 2" key="1">
    <citation type="submission" date="2022-11" db="EMBL/GenBank/DDBJ databases">
        <title>Acinetobacter entericus sp. nov., isolated from the gut of the plastic-eating larvae of the Coleoptera insect Zophobas atratus.</title>
        <authorList>
            <person name="Dong X."/>
            <person name="Yang Y."/>
        </authorList>
    </citation>
    <scope>NUCLEOTIDE SEQUENCE [LARGE SCALE GENOMIC DNA]</scope>
    <source>
        <strain evidence="1 2">BIT-DXN8</strain>
    </source>
</reference>